<evidence type="ECO:0000256" key="6">
    <source>
        <dbReference type="ARBA" id="ARBA00048262"/>
    </source>
</evidence>
<dbReference type="PROSITE" id="PS00059">
    <property type="entry name" value="ADH_ZINC"/>
    <property type="match status" value="1"/>
</dbReference>
<evidence type="ECO:0000256" key="5">
    <source>
        <dbReference type="ARBA" id="ARBA00024074"/>
    </source>
</evidence>
<dbReference type="SUPFAM" id="SSF50129">
    <property type="entry name" value="GroES-like"/>
    <property type="match status" value="1"/>
</dbReference>
<name>A0A7D4QM31_9MICO</name>
<dbReference type="InterPro" id="IPR047109">
    <property type="entry name" value="CAD-like"/>
</dbReference>
<feature type="domain" description="Enoyl reductase (ER)" evidence="8">
    <location>
        <begin position="13"/>
        <end position="342"/>
    </location>
</feature>
<protein>
    <recommendedName>
        <fullName evidence="5">alcohol dehydrogenase (NADP(+))</fullName>
        <ecNumber evidence="5">1.1.1.2</ecNumber>
    </recommendedName>
</protein>
<dbReference type="GO" id="GO:0008106">
    <property type="term" value="F:alcohol dehydrogenase (NADP+) activity"/>
    <property type="evidence" value="ECO:0007669"/>
    <property type="project" value="UniProtKB-EC"/>
</dbReference>
<keyword evidence="3 7" id="KW-0862">Zinc</keyword>
<dbReference type="AlphaFoldDB" id="A0A7D4QM31"/>
<dbReference type="KEGG" id="aqg:HRU87_00285"/>
<dbReference type="InterPro" id="IPR020843">
    <property type="entry name" value="ER"/>
</dbReference>
<keyword evidence="4" id="KW-0560">Oxidoreductase</keyword>
<dbReference type="Gene3D" id="3.90.180.10">
    <property type="entry name" value="Medium-chain alcohol dehydrogenases, catalytic domain"/>
    <property type="match status" value="1"/>
</dbReference>
<organism evidence="9 10">
    <name type="scientific">Aquiluna borgnonia</name>
    <dbReference type="NCBI Taxonomy" id="2499157"/>
    <lineage>
        <taxon>Bacteria</taxon>
        <taxon>Bacillati</taxon>
        <taxon>Actinomycetota</taxon>
        <taxon>Actinomycetes</taxon>
        <taxon>Micrococcales</taxon>
        <taxon>Microbacteriaceae</taxon>
        <taxon>Luna cluster</taxon>
        <taxon>Luna-1 subcluster</taxon>
        <taxon>Aquiluna</taxon>
    </lineage>
</organism>
<evidence type="ECO:0000256" key="7">
    <source>
        <dbReference type="RuleBase" id="RU361277"/>
    </source>
</evidence>
<dbReference type="PANTHER" id="PTHR42683">
    <property type="entry name" value="ALDEHYDE REDUCTASE"/>
    <property type="match status" value="1"/>
</dbReference>
<dbReference type="CDD" id="cd05283">
    <property type="entry name" value="CAD1"/>
    <property type="match status" value="1"/>
</dbReference>
<comment type="catalytic activity">
    <reaction evidence="6">
        <text>a primary alcohol + NADP(+) = an aldehyde + NADPH + H(+)</text>
        <dbReference type="Rhea" id="RHEA:15937"/>
        <dbReference type="ChEBI" id="CHEBI:15378"/>
        <dbReference type="ChEBI" id="CHEBI:15734"/>
        <dbReference type="ChEBI" id="CHEBI:17478"/>
        <dbReference type="ChEBI" id="CHEBI:57783"/>
        <dbReference type="ChEBI" id="CHEBI:58349"/>
        <dbReference type="EC" id="1.1.1.2"/>
    </reaction>
</comment>
<accession>A0A7D4QM31</accession>
<gene>
    <name evidence="9" type="ORF">HRU87_00285</name>
</gene>
<evidence type="ECO:0000313" key="9">
    <source>
        <dbReference type="EMBL" id="QKJ24687.1"/>
    </source>
</evidence>
<keyword evidence="2 7" id="KW-0479">Metal-binding</keyword>
<dbReference type="Pfam" id="PF08240">
    <property type="entry name" value="ADH_N"/>
    <property type="match status" value="1"/>
</dbReference>
<dbReference type="InterPro" id="IPR036291">
    <property type="entry name" value="NAD(P)-bd_dom_sf"/>
</dbReference>
<dbReference type="Gene3D" id="3.40.50.720">
    <property type="entry name" value="NAD(P)-binding Rossmann-like Domain"/>
    <property type="match status" value="1"/>
</dbReference>
<dbReference type="Proteomes" id="UP000501003">
    <property type="component" value="Chromosome"/>
</dbReference>
<dbReference type="GO" id="GO:0008270">
    <property type="term" value="F:zinc ion binding"/>
    <property type="evidence" value="ECO:0007669"/>
    <property type="project" value="InterPro"/>
</dbReference>
<dbReference type="FunFam" id="3.40.50.720:FF:000022">
    <property type="entry name" value="Cinnamyl alcohol dehydrogenase"/>
    <property type="match status" value="1"/>
</dbReference>
<dbReference type="InterPro" id="IPR011032">
    <property type="entry name" value="GroES-like_sf"/>
</dbReference>
<dbReference type="InterPro" id="IPR002328">
    <property type="entry name" value="ADH_Zn_CS"/>
</dbReference>
<evidence type="ECO:0000256" key="1">
    <source>
        <dbReference type="ARBA" id="ARBA00001947"/>
    </source>
</evidence>
<keyword evidence="10" id="KW-1185">Reference proteome</keyword>
<dbReference type="SUPFAM" id="SSF51735">
    <property type="entry name" value="NAD(P)-binding Rossmann-fold domains"/>
    <property type="match status" value="1"/>
</dbReference>
<evidence type="ECO:0000259" key="8">
    <source>
        <dbReference type="SMART" id="SM00829"/>
    </source>
</evidence>
<dbReference type="Pfam" id="PF00107">
    <property type="entry name" value="ADH_zinc_N"/>
    <property type="match status" value="1"/>
</dbReference>
<evidence type="ECO:0000256" key="4">
    <source>
        <dbReference type="ARBA" id="ARBA00023002"/>
    </source>
</evidence>
<dbReference type="SMART" id="SM00829">
    <property type="entry name" value="PKS_ER"/>
    <property type="match status" value="1"/>
</dbReference>
<sequence length="347" mass="37140">MPTTASLVTNAPGAPFTKQQMPLRELGPDSVAIRILYSGICHSDIHQARDEWFEGIFPMVPGHEIVGDVTAVGAAVERFKVGDRVGVGTFVDSCRECEYCLVGRENYCLKGNVQTYNGRHYDESPSFGGYAQDIVVDQNYVLSVPANLDPAAAAPLLCAGITLWSPLKHWKVGPGMRVAILGLGGLGHMGVKFSAALGAETYVLGHSPAKAQDAKEFGAVEYLVTDQVFETHKNFFDVIVNTTSADLNVDGLLSLLRVGGSLLNVGLPGSSQTYDPFSLVTGLKSIAGANTGGIADTQQMLDFCGEHNIVSTIELLDASDPSTIDHAYQRVVGSDVRYRFVIDAKTI</sequence>
<comment type="similarity">
    <text evidence="7">Belongs to the zinc-containing alcohol dehydrogenase family.</text>
</comment>
<dbReference type="EMBL" id="CP054056">
    <property type="protein sequence ID" value="QKJ24687.1"/>
    <property type="molecule type" value="Genomic_DNA"/>
</dbReference>
<proteinExistence type="inferred from homology"/>
<dbReference type="RefSeq" id="WP_173492986.1">
    <property type="nucleotide sequence ID" value="NZ_CP054056.1"/>
</dbReference>
<dbReference type="InterPro" id="IPR013154">
    <property type="entry name" value="ADH-like_N"/>
</dbReference>
<evidence type="ECO:0000256" key="3">
    <source>
        <dbReference type="ARBA" id="ARBA00022833"/>
    </source>
</evidence>
<dbReference type="EC" id="1.1.1.2" evidence="5"/>
<comment type="cofactor">
    <cofactor evidence="1 7">
        <name>Zn(2+)</name>
        <dbReference type="ChEBI" id="CHEBI:29105"/>
    </cofactor>
</comment>
<dbReference type="InterPro" id="IPR013149">
    <property type="entry name" value="ADH-like_C"/>
</dbReference>
<reference evidence="9 10" key="1">
    <citation type="submission" date="2020-05" db="EMBL/GenBank/DDBJ databases">
        <title>Aquirufa sp. strain 15G-AUS-rot a new Aquirufa species.</title>
        <authorList>
            <person name="Pitt A."/>
            <person name="Hahn M.W."/>
        </authorList>
    </citation>
    <scope>NUCLEOTIDE SEQUENCE [LARGE SCALE GENOMIC DNA]</scope>
    <source>
        <strain evidence="9 10">15G-AUS-rot</strain>
    </source>
</reference>
<evidence type="ECO:0000313" key="10">
    <source>
        <dbReference type="Proteomes" id="UP000501003"/>
    </source>
</evidence>
<evidence type="ECO:0000256" key="2">
    <source>
        <dbReference type="ARBA" id="ARBA00022723"/>
    </source>
</evidence>